<dbReference type="InterPro" id="IPR029071">
    <property type="entry name" value="Ubiquitin-like_domsf"/>
</dbReference>
<keyword evidence="1" id="KW-0175">Coiled coil</keyword>
<protein>
    <submittedName>
        <fullName evidence="3">Ubiquitin-domain-containing protein</fullName>
    </submittedName>
</protein>
<evidence type="ECO:0000256" key="1">
    <source>
        <dbReference type="SAM" id="Coils"/>
    </source>
</evidence>
<dbReference type="SMART" id="SM00213">
    <property type="entry name" value="UBQ"/>
    <property type="match status" value="1"/>
</dbReference>
<dbReference type="PRINTS" id="PR00348">
    <property type="entry name" value="UBIQUITIN"/>
</dbReference>
<feature type="coiled-coil region" evidence="1">
    <location>
        <begin position="1"/>
        <end position="32"/>
    </location>
</feature>
<accession>A0A1Y1UZW6</accession>
<evidence type="ECO:0000259" key="2">
    <source>
        <dbReference type="PROSITE" id="PS50053"/>
    </source>
</evidence>
<sequence length="122" mass="14493">MKKENENLKKEIENIKEKSINNENEIRTLKKLINSRLNNENNEEDTLININIQTLDKIFTIKNIYLFDTIKKVKTKIQVIEGIPIDEQSLIFKGKQLDDERTVSDYNIEDESTIHLVYRLRD</sequence>
<dbReference type="InterPro" id="IPR000626">
    <property type="entry name" value="Ubiquitin-like_dom"/>
</dbReference>
<reference evidence="3 4" key="1">
    <citation type="submission" date="2016-08" db="EMBL/GenBank/DDBJ databases">
        <title>Genomes of anaerobic fungi encode conserved fungal cellulosomes for biomass hydrolysis.</title>
        <authorList>
            <consortium name="DOE Joint Genome Institute"/>
            <person name="Haitjema C.H."/>
            <person name="Gilmore S.P."/>
            <person name="Henske J.K."/>
            <person name="Solomon K.V."/>
            <person name="De Groot R."/>
            <person name="Kuo A."/>
            <person name="Mondo S.J."/>
            <person name="Salamov A.A."/>
            <person name="Labutti K."/>
            <person name="Zhao Z."/>
            <person name="Chiniquy J."/>
            <person name="Barry K."/>
            <person name="Brewer H.M."/>
            <person name="Purvine S.O."/>
            <person name="Wright A.T."/>
            <person name="Boxma B."/>
            <person name="Van Alen T."/>
            <person name="Hackstein J.H."/>
            <person name="Baker S.E."/>
            <person name="Grigoriev I.V."/>
            <person name="O'Malley M.A."/>
        </authorList>
    </citation>
    <scope>NUCLEOTIDE SEQUENCE [LARGE SCALE GENOMIC DNA]</scope>
    <source>
        <strain evidence="4">finn</strain>
    </source>
</reference>
<dbReference type="SUPFAM" id="SSF54236">
    <property type="entry name" value="Ubiquitin-like"/>
    <property type="match status" value="1"/>
</dbReference>
<proteinExistence type="predicted"/>
<dbReference type="PROSITE" id="PS50053">
    <property type="entry name" value="UBIQUITIN_2"/>
    <property type="match status" value="1"/>
</dbReference>
<evidence type="ECO:0000313" key="3">
    <source>
        <dbReference type="EMBL" id="ORX44344.1"/>
    </source>
</evidence>
<reference evidence="3 4" key="2">
    <citation type="submission" date="2016-08" db="EMBL/GenBank/DDBJ databases">
        <title>Pervasive Adenine N6-methylation of Active Genes in Fungi.</title>
        <authorList>
            <consortium name="DOE Joint Genome Institute"/>
            <person name="Mondo S.J."/>
            <person name="Dannebaum R.O."/>
            <person name="Kuo R.C."/>
            <person name="Labutti K."/>
            <person name="Haridas S."/>
            <person name="Kuo A."/>
            <person name="Salamov A."/>
            <person name="Ahrendt S.R."/>
            <person name="Lipzen A."/>
            <person name="Sullivan W."/>
            <person name="Andreopoulos W.B."/>
            <person name="Clum A."/>
            <person name="Lindquist E."/>
            <person name="Daum C."/>
            <person name="Ramamoorthy G.K."/>
            <person name="Gryganskyi A."/>
            <person name="Culley D."/>
            <person name="Magnuson J.K."/>
            <person name="James T.Y."/>
            <person name="O'Malley M.A."/>
            <person name="Stajich J.E."/>
            <person name="Spatafora J.W."/>
            <person name="Visel A."/>
            <person name="Grigoriev I.V."/>
        </authorList>
    </citation>
    <scope>NUCLEOTIDE SEQUENCE [LARGE SCALE GENOMIC DNA]</scope>
    <source>
        <strain evidence="4">finn</strain>
    </source>
</reference>
<dbReference type="OrthoDB" id="2116947at2759"/>
<dbReference type="InterPro" id="IPR050158">
    <property type="entry name" value="Ubiquitin_ubiquitin-like"/>
</dbReference>
<dbReference type="AlphaFoldDB" id="A0A1Y1UZW6"/>
<dbReference type="Gene3D" id="3.10.20.90">
    <property type="entry name" value="Phosphatidylinositol 3-kinase Catalytic Subunit, Chain A, domain 1"/>
    <property type="match status" value="1"/>
</dbReference>
<gene>
    <name evidence="3" type="ORF">BCR36DRAFT_301766</name>
</gene>
<comment type="caution">
    <text evidence="3">The sequence shown here is derived from an EMBL/GenBank/DDBJ whole genome shotgun (WGS) entry which is preliminary data.</text>
</comment>
<keyword evidence="4" id="KW-1185">Reference proteome</keyword>
<evidence type="ECO:0000313" key="4">
    <source>
        <dbReference type="Proteomes" id="UP000193719"/>
    </source>
</evidence>
<name>A0A1Y1UZW6_9FUNG</name>
<dbReference type="PANTHER" id="PTHR10666">
    <property type="entry name" value="UBIQUITIN"/>
    <property type="match status" value="1"/>
</dbReference>
<dbReference type="STRING" id="1754191.A0A1Y1UZW6"/>
<dbReference type="Pfam" id="PF00240">
    <property type="entry name" value="ubiquitin"/>
    <property type="match status" value="1"/>
</dbReference>
<dbReference type="EMBL" id="MCFH01000046">
    <property type="protein sequence ID" value="ORX44344.1"/>
    <property type="molecule type" value="Genomic_DNA"/>
</dbReference>
<dbReference type="InterPro" id="IPR019956">
    <property type="entry name" value="Ubiquitin_dom"/>
</dbReference>
<feature type="domain" description="Ubiquitin-like" evidence="2">
    <location>
        <begin position="48"/>
        <end position="122"/>
    </location>
</feature>
<organism evidence="3 4">
    <name type="scientific">Piromyces finnis</name>
    <dbReference type="NCBI Taxonomy" id="1754191"/>
    <lineage>
        <taxon>Eukaryota</taxon>
        <taxon>Fungi</taxon>
        <taxon>Fungi incertae sedis</taxon>
        <taxon>Chytridiomycota</taxon>
        <taxon>Chytridiomycota incertae sedis</taxon>
        <taxon>Neocallimastigomycetes</taxon>
        <taxon>Neocallimastigales</taxon>
        <taxon>Neocallimastigaceae</taxon>
        <taxon>Piromyces</taxon>
    </lineage>
</organism>
<dbReference type="Proteomes" id="UP000193719">
    <property type="component" value="Unassembled WGS sequence"/>
</dbReference>